<sequence>MSENNKKNLVDEELENVTGGRGHGTHHSSAYFEAMKRQKKVEQLAKEAVGRMNPNDPTSWFQTVSDVFDENARNQ</sequence>
<dbReference type="EMBL" id="FOXO01000002">
    <property type="protein sequence ID" value="SFP48489.1"/>
    <property type="molecule type" value="Genomic_DNA"/>
</dbReference>
<dbReference type="RefSeq" id="WP_074883806.1">
    <property type="nucleotide sequence ID" value="NZ_FOXO01000002.1"/>
</dbReference>
<evidence type="ECO:0000313" key="3">
    <source>
        <dbReference type="Proteomes" id="UP000182624"/>
    </source>
</evidence>
<feature type="compositionally biased region" description="Basic and acidic residues" evidence="1">
    <location>
        <begin position="1"/>
        <end position="10"/>
    </location>
</feature>
<feature type="region of interest" description="Disordered" evidence="1">
    <location>
        <begin position="1"/>
        <end position="32"/>
    </location>
</feature>
<accession>A0A1I5QQD9</accession>
<evidence type="ECO:0000313" key="2">
    <source>
        <dbReference type="EMBL" id="SFP48489.1"/>
    </source>
</evidence>
<evidence type="ECO:0000256" key="1">
    <source>
        <dbReference type="SAM" id="MobiDB-lite"/>
    </source>
</evidence>
<dbReference type="Proteomes" id="UP000182624">
    <property type="component" value="Unassembled WGS sequence"/>
</dbReference>
<name>A0A1I5QQD9_9FIRM</name>
<proteinExistence type="predicted"/>
<keyword evidence="3" id="KW-1185">Reference proteome</keyword>
<protein>
    <submittedName>
        <fullName evidence="2">Uncharacterized protein</fullName>
    </submittedName>
</protein>
<organism evidence="2 3">
    <name type="scientific">Butyrivibrio proteoclasticus</name>
    <dbReference type="NCBI Taxonomy" id="43305"/>
    <lineage>
        <taxon>Bacteria</taxon>
        <taxon>Bacillati</taxon>
        <taxon>Bacillota</taxon>
        <taxon>Clostridia</taxon>
        <taxon>Lachnospirales</taxon>
        <taxon>Lachnospiraceae</taxon>
        <taxon>Butyrivibrio</taxon>
    </lineage>
</organism>
<dbReference type="AlphaFoldDB" id="A0A1I5QQD9"/>
<gene>
    <name evidence="2" type="ORF">SAMN04487928_102241</name>
</gene>
<feature type="compositionally biased region" description="Polar residues" evidence="1">
    <location>
        <begin position="55"/>
        <end position="65"/>
    </location>
</feature>
<reference evidence="3" key="1">
    <citation type="submission" date="2016-10" db="EMBL/GenBank/DDBJ databases">
        <authorList>
            <person name="Varghese N."/>
            <person name="Submissions S."/>
        </authorList>
    </citation>
    <scope>NUCLEOTIDE SEQUENCE [LARGE SCALE GENOMIC DNA]</scope>
    <source>
        <strain evidence="3">P18</strain>
    </source>
</reference>
<feature type="region of interest" description="Disordered" evidence="1">
    <location>
        <begin position="50"/>
        <end position="75"/>
    </location>
</feature>